<name>A0A0P7IFU1_9RHOB</name>
<feature type="transmembrane region" description="Helical" evidence="1">
    <location>
        <begin position="20"/>
        <end position="43"/>
    </location>
</feature>
<dbReference type="GO" id="GO:0005886">
    <property type="term" value="C:plasma membrane"/>
    <property type="evidence" value="ECO:0007669"/>
    <property type="project" value="TreeGrafter"/>
</dbReference>
<proteinExistence type="predicted"/>
<gene>
    <name evidence="2" type="ORF">AKJ29_01115</name>
</gene>
<reference evidence="2 3" key="1">
    <citation type="submission" date="2015-09" db="EMBL/GenBank/DDBJ databases">
        <title>Draft genome sequence of Aliiroseovarius crassostreae CV919-312TSm, the causative agent of Roseovarius Oyster Disease (formerly Juvenile Oyster Disease).</title>
        <authorList>
            <person name="Kessner L."/>
            <person name="Spinard E."/>
            <person name="Nelson D."/>
        </authorList>
    </citation>
    <scope>NUCLEOTIDE SEQUENCE [LARGE SCALE GENOMIC DNA]</scope>
    <source>
        <strain evidence="2 3">CV919-312</strain>
    </source>
</reference>
<evidence type="ECO:0008006" key="4">
    <source>
        <dbReference type="Google" id="ProtNLM"/>
    </source>
</evidence>
<dbReference type="AlphaFoldDB" id="A0A0P7IFU1"/>
<dbReference type="Proteomes" id="UP000050471">
    <property type="component" value="Unassembled WGS sequence"/>
</dbReference>
<dbReference type="OrthoDB" id="7800844at2"/>
<sequence length="377" mass="42283">MNDVANIAGPARMKPRHYRLMQSFAIVVIAPIILAAIYLWGFAKDQYVSSMSFSVRTESLQSAADLLGGLSSITGSSSSDVDILTQFIASGDLIQLVNSEIDLAAVFSAEWPMDFVFAYDPSGEFEDLQDYWQNNVTTQSENGIVTLTVRSYDPQTTLQITERIYSNSRDLINRLSEEARLDATRFSRDELQAAEERLGAAREAMTSFRLSAQIVDPNATLQAQMGILAQLQTQQAEALIQKDLLSQTVREHDPRMEELNRKISALQLQIDIEQKKFGRGGDGPGGEDYATLFSRYERLVSDLTFAEEAYRTAQLTYQSALSEAKRKASYLVAHVKPTLAEKSLYPKRPTTLVVISLFMTLLWSIGLLIFYSIRDRR</sequence>
<protein>
    <recommendedName>
        <fullName evidence="4">Sugar transporter</fullName>
    </recommendedName>
</protein>
<dbReference type="STRING" id="154981.AKJ29_01115"/>
<feature type="transmembrane region" description="Helical" evidence="1">
    <location>
        <begin position="352"/>
        <end position="373"/>
    </location>
</feature>
<evidence type="ECO:0000313" key="2">
    <source>
        <dbReference type="EMBL" id="KPN62775.1"/>
    </source>
</evidence>
<keyword evidence="3" id="KW-1185">Reference proteome</keyword>
<dbReference type="GO" id="GO:0004713">
    <property type="term" value="F:protein tyrosine kinase activity"/>
    <property type="evidence" value="ECO:0007669"/>
    <property type="project" value="TreeGrafter"/>
</dbReference>
<dbReference type="EMBL" id="LKBA01000010">
    <property type="protein sequence ID" value="KPN62775.1"/>
    <property type="molecule type" value="Genomic_DNA"/>
</dbReference>
<evidence type="ECO:0000256" key="1">
    <source>
        <dbReference type="SAM" id="Phobius"/>
    </source>
</evidence>
<comment type="caution">
    <text evidence="2">The sequence shown here is derived from an EMBL/GenBank/DDBJ whole genome shotgun (WGS) entry which is preliminary data.</text>
</comment>
<dbReference type="PANTHER" id="PTHR32309:SF13">
    <property type="entry name" value="FERRIC ENTEROBACTIN TRANSPORT PROTEIN FEPE"/>
    <property type="match status" value="1"/>
</dbReference>
<accession>A0A0P7IFU1</accession>
<dbReference type="InterPro" id="IPR050445">
    <property type="entry name" value="Bact_polysacc_biosynth/exp"/>
</dbReference>
<evidence type="ECO:0000313" key="3">
    <source>
        <dbReference type="Proteomes" id="UP000050471"/>
    </source>
</evidence>
<organism evidence="2 3">
    <name type="scientific">Aliiroseovarius crassostreae</name>
    <dbReference type="NCBI Taxonomy" id="154981"/>
    <lineage>
        <taxon>Bacteria</taxon>
        <taxon>Pseudomonadati</taxon>
        <taxon>Pseudomonadota</taxon>
        <taxon>Alphaproteobacteria</taxon>
        <taxon>Rhodobacterales</taxon>
        <taxon>Paracoccaceae</taxon>
        <taxon>Aliiroseovarius</taxon>
    </lineage>
</organism>
<keyword evidence="1" id="KW-0472">Membrane</keyword>
<keyword evidence="1" id="KW-1133">Transmembrane helix</keyword>
<dbReference type="RefSeq" id="WP_055191160.1">
    <property type="nucleotide sequence ID" value="NZ_FPBS01000024.1"/>
</dbReference>
<keyword evidence="1" id="KW-0812">Transmembrane</keyword>
<dbReference type="PANTHER" id="PTHR32309">
    <property type="entry name" value="TYROSINE-PROTEIN KINASE"/>
    <property type="match status" value="1"/>
</dbReference>